<organism evidence="6 7">
    <name type="scientific">Streptomyces morookaense</name>
    <name type="common">Streptoverticillium morookaense</name>
    <dbReference type="NCBI Taxonomy" id="1970"/>
    <lineage>
        <taxon>Bacteria</taxon>
        <taxon>Bacillati</taxon>
        <taxon>Actinomycetota</taxon>
        <taxon>Actinomycetes</taxon>
        <taxon>Kitasatosporales</taxon>
        <taxon>Streptomycetaceae</taxon>
        <taxon>Streptomyces</taxon>
    </lineage>
</organism>
<evidence type="ECO:0000313" key="6">
    <source>
        <dbReference type="EMBL" id="NVK82622.1"/>
    </source>
</evidence>
<name>A0A7Y7EBG6_STRMO</name>
<dbReference type="InterPro" id="IPR009081">
    <property type="entry name" value="PP-bd_ACP"/>
</dbReference>
<feature type="domain" description="Carrier" evidence="5">
    <location>
        <begin position="1"/>
        <end position="46"/>
    </location>
</feature>
<evidence type="ECO:0000256" key="4">
    <source>
        <dbReference type="ARBA" id="ARBA00023268"/>
    </source>
</evidence>
<dbReference type="Pfam" id="PF00550">
    <property type="entry name" value="PP-binding"/>
    <property type="match status" value="1"/>
</dbReference>
<evidence type="ECO:0000256" key="1">
    <source>
        <dbReference type="ARBA" id="ARBA00022450"/>
    </source>
</evidence>
<sequence length="128" mass="13706">DLGFDSLTAVELRNLLTAETGLTLPATLVFDHPTPQAIARYLRSGLVGEAGPAEVSVFGELDRLEAVISTAAAEETVRSGVRKRLQDLLALVNSADGRGEKAADAQRKLEDATIDDIFDLIDQDLENS</sequence>
<accession>A0A7Y7EBG6</accession>
<evidence type="ECO:0000256" key="3">
    <source>
        <dbReference type="ARBA" id="ARBA00022679"/>
    </source>
</evidence>
<dbReference type="SUPFAM" id="SSF47336">
    <property type="entry name" value="ACP-like"/>
    <property type="match status" value="1"/>
</dbReference>
<dbReference type="GO" id="GO:0031177">
    <property type="term" value="F:phosphopantetheine binding"/>
    <property type="evidence" value="ECO:0007669"/>
    <property type="project" value="InterPro"/>
</dbReference>
<dbReference type="InterPro" id="IPR050091">
    <property type="entry name" value="PKS_NRPS_Biosynth_Enz"/>
</dbReference>
<dbReference type="RefSeq" id="WP_255316364.1">
    <property type="nucleotide sequence ID" value="NZ_JABBXF010000191.1"/>
</dbReference>
<dbReference type="SMART" id="SM00823">
    <property type="entry name" value="PKS_PP"/>
    <property type="match status" value="1"/>
</dbReference>
<comment type="caution">
    <text evidence="6">The sequence shown here is derived from an EMBL/GenBank/DDBJ whole genome shotgun (WGS) entry which is preliminary data.</text>
</comment>
<evidence type="ECO:0000256" key="2">
    <source>
        <dbReference type="ARBA" id="ARBA00022553"/>
    </source>
</evidence>
<dbReference type="PANTHER" id="PTHR43775:SF51">
    <property type="entry name" value="INACTIVE PHENOLPHTHIOCEROL SYNTHESIS POLYKETIDE SYNTHASE TYPE I PKS1-RELATED"/>
    <property type="match status" value="1"/>
</dbReference>
<dbReference type="GO" id="GO:0006633">
    <property type="term" value="P:fatty acid biosynthetic process"/>
    <property type="evidence" value="ECO:0007669"/>
    <property type="project" value="TreeGrafter"/>
</dbReference>
<dbReference type="PROSITE" id="PS50075">
    <property type="entry name" value="CARRIER"/>
    <property type="match status" value="1"/>
</dbReference>
<keyword evidence="4" id="KW-0511">Multifunctional enzyme</keyword>
<gene>
    <name evidence="6" type="ORF">HG542_34060</name>
</gene>
<dbReference type="AlphaFoldDB" id="A0A7Y7EBG6"/>
<dbReference type="PANTHER" id="PTHR43775">
    <property type="entry name" value="FATTY ACID SYNTHASE"/>
    <property type="match status" value="1"/>
</dbReference>
<keyword evidence="2" id="KW-0597">Phosphoprotein</keyword>
<keyword evidence="1" id="KW-0596">Phosphopantetheine</keyword>
<dbReference type="GO" id="GO:0004312">
    <property type="term" value="F:fatty acid synthase activity"/>
    <property type="evidence" value="ECO:0007669"/>
    <property type="project" value="TreeGrafter"/>
</dbReference>
<dbReference type="Gene3D" id="1.10.1200.10">
    <property type="entry name" value="ACP-like"/>
    <property type="match status" value="1"/>
</dbReference>
<protein>
    <submittedName>
        <fullName evidence="6">Beta-ketoacyl synthase</fullName>
    </submittedName>
</protein>
<dbReference type="GO" id="GO:0017000">
    <property type="term" value="P:antibiotic biosynthetic process"/>
    <property type="evidence" value="ECO:0007669"/>
    <property type="project" value="UniProtKB-ARBA"/>
</dbReference>
<dbReference type="EMBL" id="JABBXF010000191">
    <property type="protein sequence ID" value="NVK82622.1"/>
    <property type="molecule type" value="Genomic_DNA"/>
</dbReference>
<evidence type="ECO:0000259" key="5">
    <source>
        <dbReference type="PROSITE" id="PS50075"/>
    </source>
</evidence>
<keyword evidence="3" id="KW-0808">Transferase</keyword>
<proteinExistence type="predicted"/>
<keyword evidence="7" id="KW-1185">Reference proteome</keyword>
<dbReference type="InterPro" id="IPR006162">
    <property type="entry name" value="Ppantetheine_attach_site"/>
</dbReference>
<dbReference type="InterPro" id="IPR020806">
    <property type="entry name" value="PKS_PP-bd"/>
</dbReference>
<feature type="non-terminal residue" evidence="6">
    <location>
        <position position="1"/>
    </location>
</feature>
<dbReference type="InterPro" id="IPR036736">
    <property type="entry name" value="ACP-like_sf"/>
</dbReference>
<reference evidence="6 7" key="1">
    <citation type="submission" date="2020-04" db="EMBL/GenBank/DDBJ databases">
        <title>Draft Genome Sequence of Streptomyces morookaense DSM 40503, an 8-azaguanine-producing strain.</title>
        <authorList>
            <person name="Qi J."/>
            <person name="Gao J.-M."/>
        </authorList>
    </citation>
    <scope>NUCLEOTIDE SEQUENCE [LARGE SCALE GENOMIC DNA]</scope>
    <source>
        <strain evidence="6 7">DSM 40503</strain>
    </source>
</reference>
<evidence type="ECO:0000313" key="7">
    <source>
        <dbReference type="Proteomes" id="UP000587462"/>
    </source>
</evidence>
<dbReference type="PROSITE" id="PS00012">
    <property type="entry name" value="PHOSPHOPANTETHEINE"/>
    <property type="match status" value="1"/>
</dbReference>
<dbReference type="Proteomes" id="UP000587462">
    <property type="component" value="Unassembled WGS sequence"/>
</dbReference>